<evidence type="ECO:0000256" key="2">
    <source>
        <dbReference type="SAM" id="MobiDB-lite"/>
    </source>
</evidence>
<dbReference type="OMA" id="RLIWAQK"/>
<dbReference type="eggNOG" id="ENOG502QR7V">
    <property type="taxonomic scope" value="Eukaryota"/>
</dbReference>
<dbReference type="PANTHER" id="PTHR10004:SF8">
    <property type="entry name" value="OS06G0538200 PROTEIN"/>
    <property type="match status" value="1"/>
</dbReference>
<dbReference type="HOGENOM" id="CLU_017178_0_0_1"/>
<protein>
    <submittedName>
        <fullName evidence="3 4">Uncharacterized protein</fullName>
    </submittedName>
</protein>
<evidence type="ECO:0000313" key="3">
    <source>
        <dbReference type="EMBL" id="KQK18140.1"/>
    </source>
</evidence>
<dbReference type="EMBL" id="CM000880">
    <property type="protein sequence ID" value="KQK18140.1"/>
    <property type="molecule type" value="Genomic_DNA"/>
</dbReference>
<evidence type="ECO:0000313" key="5">
    <source>
        <dbReference type="Proteomes" id="UP000008810"/>
    </source>
</evidence>
<dbReference type="AlphaFoldDB" id="I1GY99"/>
<dbReference type="GeneID" id="100827228"/>
<dbReference type="RefSeq" id="XP_010227652.1">
    <property type="nucleotide sequence ID" value="XM_010229350.3"/>
</dbReference>
<feature type="region of interest" description="Disordered" evidence="2">
    <location>
        <begin position="1"/>
        <end position="49"/>
    </location>
</feature>
<dbReference type="PANTHER" id="PTHR10004">
    <property type="entry name" value="OS06G0538200 PROTEIN"/>
    <property type="match status" value="1"/>
</dbReference>
<sequence length="845" mass="93235">MPDSADPLPSQTSQPPQEASTASVNPDPDMPPGGSHGGSKLKKPLTGRLRAAAEERLAHLRAHLRLHPLDPPPRSLSATASPHEAALRSLGLLDFARLDLESQPPRPDLVTQLIAYYDPSQHRSFVLGNVRLGISRTDLVRALSLPPKPASTAPPPDVDPAAVISAVLEFMQSYILPPFQGDDMCILPQEVASAEQAVKDGSAHRVDWAGLIWGLVEKEILEVPKRDDGVCYYWPYLQRLISTQKPNLFQVVKEEERGEVALEVSADGNADAMSKNLELDPMDADADVRSKIMEESGLEMVDEVARDKILEEPEIEGAALASNNLEELEEGDVDVRSKSMEELELGVVDVAANVRSKISLETPNNGTSFDDSKAGDELELGLVSLEAATVTHQMLTSNDEVSAEREGDEDASRGAAEKDASPLAEMKEDEKADGEEEKDTTGLSLGISSVNDYDSMDAEENASVENLDVDDSDNEEAKESEDDAFVGYRGGVDMDWAIGDDKGDEGTTQFSQQYDQHTFRMEFENLNKGDIGMRDEVSFDDGFSVKMGSLNGMQSTDLLHAMNSIPSTYNGMENTHDLSSGEFLAMGADAHKNGMDMGPGSSIFGGNNGKRHIGEIDGYNDHMQEQPQFSLGSQQKRMRNCNDSSVSPGSSVFNTNIAGPIQNLMLEASMLYEQKDRALQDVLLEKQHLVNLLHEKDAIIHSMDSARFEQENKRKEDLRRFEHDLNEMGKLVSGYKAALKHTAAAFFEYRKKFPCNKFRYHDVAGGGGLVLGVKELERNRLKEEERNLAAANDMIHFFELEWFSKIDKWTEHLNLLCSKMEGLARDIHFLKEKRKAKVATPATEE</sequence>
<feature type="coiled-coil region" evidence="1">
    <location>
        <begin position="773"/>
        <end position="801"/>
    </location>
</feature>
<organism evidence="3">
    <name type="scientific">Brachypodium distachyon</name>
    <name type="common">Purple false brome</name>
    <name type="synonym">Trachynia distachya</name>
    <dbReference type="NCBI Taxonomy" id="15368"/>
    <lineage>
        <taxon>Eukaryota</taxon>
        <taxon>Viridiplantae</taxon>
        <taxon>Streptophyta</taxon>
        <taxon>Embryophyta</taxon>
        <taxon>Tracheophyta</taxon>
        <taxon>Spermatophyta</taxon>
        <taxon>Magnoliopsida</taxon>
        <taxon>Liliopsida</taxon>
        <taxon>Poales</taxon>
        <taxon>Poaceae</taxon>
        <taxon>BOP clade</taxon>
        <taxon>Pooideae</taxon>
        <taxon>Stipodae</taxon>
        <taxon>Brachypodieae</taxon>
        <taxon>Brachypodium</taxon>
    </lineage>
</organism>
<dbReference type="EnsemblPlants" id="KQK18140">
    <property type="protein sequence ID" value="KQK18140"/>
    <property type="gene ID" value="BRADI_1g39070v3"/>
</dbReference>
<accession>I1GY99</accession>
<name>I1GY99_BRADI</name>
<dbReference type="Gramene" id="KQK18140">
    <property type="protein sequence ID" value="KQK18140"/>
    <property type="gene ID" value="BRADI_1g39070v3"/>
</dbReference>
<evidence type="ECO:0000256" key="1">
    <source>
        <dbReference type="SAM" id="Coils"/>
    </source>
</evidence>
<proteinExistence type="predicted"/>
<feature type="region of interest" description="Disordered" evidence="2">
    <location>
        <begin position="395"/>
        <end position="450"/>
    </location>
</feature>
<dbReference type="Proteomes" id="UP000008810">
    <property type="component" value="Chromosome 1"/>
</dbReference>
<feature type="compositionally biased region" description="Polar residues" evidence="2">
    <location>
        <begin position="9"/>
        <end position="24"/>
    </location>
</feature>
<reference evidence="4" key="3">
    <citation type="submission" date="2018-08" db="UniProtKB">
        <authorList>
            <consortium name="EnsemblPlants"/>
        </authorList>
    </citation>
    <scope>IDENTIFICATION</scope>
    <source>
        <strain evidence="4">cv. Bd21</strain>
    </source>
</reference>
<feature type="compositionally biased region" description="Basic and acidic residues" evidence="2">
    <location>
        <begin position="402"/>
        <end position="430"/>
    </location>
</feature>
<feature type="compositionally biased region" description="Polar residues" evidence="2">
    <location>
        <begin position="441"/>
        <end position="450"/>
    </location>
</feature>
<reference evidence="3 4" key="1">
    <citation type="journal article" date="2010" name="Nature">
        <title>Genome sequencing and analysis of the model grass Brachypodium distachyon.</title>
        <authorList>
            <consortium name="International Brachypodium Initiative"/>
        </authorList>
    </citation>
    <scope>NUCLEOTIDE SEQUENCE [LARGE SCALE GENOMIC DNA]</scope>
    <source>
        <strain evidence="3">Bd21</strain>
        <strain evidence="4">cv. Bd21</strain>
    </source>
</reference>
<dbReference type="KEGG" id="bdi:100827228"/>
<keyword evidence="1" id="KW-0175">Coiled coil</keyword>
<reference evidence="3" key="2">
    <citation type="submission" date="2017-06" db="EMBL/GenBank/DDBJ databases">
        <title>WGS assembly of Brachypodium distachyon.</title>
        <authorList>
            <consortium name="The International Brachypodium Initiative"/>
            <person name="Lucas S."/>
            <person name="Harmon-Smith M."/>
            <person name="Lail K."/>
            <person name="Tice H."/>
            <person name="Grimwood J."/>
            <person name="Bruce D."/>
            <person name="Barry K."/>
            <person name="Shu S."/>
            <person name="Lindquist E."/>
            <person name="Wang M."/>
            <person name="Pitluck S."/>
            <person name="Vogel J.P."/>
            <person name="Garvin D.F."/>
            <person name="Mockler T.C."/>
            <person name="Schmutz J."/>
            <person name="Rokhsar D."/>
            <person name="Bevan M.W."/>
        </authorList>
    </citation>
    <scope>NUCLEOTIDE SEQUENCE</scope>
    <source>
        <strain evidence="3">Bd21</strain>
    </source>
</reference>
<evidence type="ECO:0000313" key="4">
    <source>
        <dbReference type="EnsemblPlants" id="KQK18140"/>
    </source>
</evidence>
<gene>
    <name evidence="4" type="primary">LOC100827228</name>
    <name evidence="3" type="ORF">BRADI_1g39070v3</name>
</gene>
<keyword evidence="5" id="KW-1185">Reference proteome</keyword>
<dbReference type="OrthoDB" id="1935530at2759"/>
<dbReference type="STRING" id="15368.I1GY99"/>